<dbReference type="Pfam" id="PF00221">
    <property type="entry name" value="Lyase_aromatic"/>
    <property type="match status" value="1"/>
</dbReference>
<comment type="similarity">
    <text evidence="1 2">Belongs to the PAL/histidase family.</text>
</comment>
<dbReference type="GO" id="GO:0016841">
    <property type="term" value="F:ammonia-lyase activity"/>
    <property type="evidence" value="ECO:0007669"/>
    <property type="project" value="InterPro"/>
</dbReference>
<dbReference type="OrthoDB" id="10051290at2759"/>
<dbReference type="CDD" id="cd00332">
    <property type="entry name" value="PAL-HAL"/>
    <property type="match status" value="1"/>
</dbReference>
<dbReference type="InterPro" id="IPR024083">
    <property type="entry name" value="Fumarase/histidase_N"/>
</dbReference>
<dbReference type="PANTHER" id="PTHR10362">
    <property type="entry name" value="HISTIDINE AMMONIA-LYASE"/>
    <property type="match status" value="1"/>
</dbReference>
<dbReference type="InterPro" id="IPR008948">
    <property type="entry name" value="L-Aspartase-like"/>
</dbReference>
<dbReference type="GO" id="GO:0006559">
    <property type="term" value="P:L-phenylalanine catabolic process"/>
    <property type="evidence" value="ECO:0007669"/>
    <property type="project" value="InterPro"/>
</dbReference>
<dbReference type="PROSITE" id="PS00488">
    <property type="entry name" value="PAL_HISTIDASE"/>
    <property type="match status" value="1"/>
</dbReference>
<dbReference type="EMBL" id="ML978713">
    <property type="protein sequence ID" value="KAF2090130.1"/>
    <property type="molecule type" value="Genomic_DNA"/>
</dbReference>
<keyword evidence="2" id="KW-0456">Lyase</keyword>
<proteinExistence type="inferred from homology"/>
<comment type="caution">
    <text evidence="3">The sequence shown here is derived from an EMBL/GenBank/DDBJ whole genome shotgun (WGS) entry which is preliminary data.</text>
</comment>
<dbReference type="SUPFAM" id="SSF48557">
    <property type="entry name" value="L-aspartase-like"/>
    <property type="match status" value="1"/>
</dbReference>
<dbReference type="NCBIfam" id="TIGR01226">
    <property type="entry name" value="phe_am_lyase"/>
    <property type="match status" value="1"/>
</dbReference>
<dbReference type="InterPro" id="IPR005922">
    <property type="entry name" value="Phe_NH3-lyase"/>
</dbReference>
<dbReference type="Proteomes" id="UP000799776">
    <property type="component" value="Unassembled WGS sequence"/>
</dbReference>
<evidence type="ECO:0000256" key="2">
    <source>
        <dbReference type="RuleBase" id="RU003954"/>
    </source>
</evidence>
<dbReference type="GO" id="GO:0005737">
    <property type="term" value="C:cytoplasm"/>
    <property type="evidence" value="ECO:0007669"/>
    <property type="project" value="InterPro"/>
</dbReference>
<accession>A0A9P4LYP5</accession>
<sequence length="714" mass="76850">MDEPRIDSTAVSKTPKIHARSIYQTYKRLQDVNCGQDVMLDGDSLTIADLVAVAKYGAKPKLDKSEDVVSRIESSVEMLKKHLDRGDHVYGVNTGYGGSADTRTKNLPSLQRALLQHQQSGILTSLDMGKPTLEDSENSLNAHRDDLASTAMPSSWVKGTMLSRINSIIRGHSAVSLPVIEQILAFLHHDITPVIPLRGSISASGDLSPLSYIAGALEGSSGVYVRMGGSHGIKTAKEALEIIGLRPVILAAKEGLGLLNGTAASASAASLALYETHHLAALSQVLTSMAVEALCGTAESFHPFIANIRPHKGQLEASANILGFLQGSALASGLKGEKDKQISGLYQDRYPLRTSSQWIGPQLEDLMLANEQVAVELNSTTDNPLIDVDGDVIHHGGNFQAASLSSAMEKTRTAIQMIGKLLFAQGTELINSSLNNGLPPNLAADDPSLSFTCKGIDINLAAYMSELGFLANPVSSHVQSAELHNQAVNSLALISARYTLQSVEVLSSMSAAFLFALCQALDLRVLQAQFLGRLNEEIKVFTKDTFGTTRSDMAEQLFEKIWPAVKTTWNTSTTQDLSDRSEKCAQTAAHIALWQNPSAFPAVTTFKDELVSLISCTYDSARQEMFANHIDTTPKYLGQAAAKMYLYVRKDLGIPFHRGLVEHPTQPLEVGGQQPSGPAEQRRTIGSQVSVIYEALRSGGLHGPVMAALRENGV</sequence>
<organism evidence="3 4">
    <name type="scientific">Saccharata proteae CBS 121410</name>
    <dbReference type="NCBI Taxonomy" id="1314787"/>
    <lineage>
        <taxon>Eukaryota</taxon>
        <taxon>Fungi</taxon>
        <taxon>Dikarya</taxon>
        <taxon>Ascomycota</taxon>
        <taxon>Pezizomycotina</taxon>
        <taxon>Dothideomycetes</taxon>
        <taxon>Dothideomycetes incertae sedis</taxon>
        <taxon>Botryosphaeriales</taxon>
        <taxon>Saccharataceae</taxon>
        <taxon>Saccharata</taxon>
    </lineage>
</organism>
<evidence type="ECO:0000256" key="1">
    <source>
        <dbReference type="ARBA" id="ARBA00007238"/>
    </source>
</evidence>
<keyword evidence="4" id="KW-1185">Reference proteome</keyword>
<name>A0A9P4LYP5_9PEZI</name>
<dbReference type="InterPro" id="IPR022313">
    <property type="entry name" value="Phe/His_NH3-lyase_AS"/>
</dbReference>
<gene>
    <name evidence="3" type="ORF">K490DRAFT_35837</name>
</gene>
<dbReference type="Gene3D" id="1.10.274.20">
    <property type="entry name" value="Phenylalanine ammonia-lyase 1, domain 3"/>
    <property type="match status" value="1"/>
</dbReference>
<dbReference type="InterPro" id="IPR023144">
    <property type="entry name" value="Phe_NH3-lyase_shielding_dom_sf"/>
</dbReference>
<dbReference type="AlphaFoldDB" id="A0A9P4LYP5"/>
<evidence type="ECO:0000313" key="4">
    <source>
        <dbReference type="Proteomes" id="UP000799776"/>
    </source>
</evidence>
<dbReference type="Gene3D" id="1.20.200.10">
    <property type="entry name" value="Fumarase/aspartase (Central domain)"/>
    <property type="match status" value="1"/>
</dbReference>
<dbReference type="InterPro" id="IPR001106">
    <property type="entry name" value="Aromatic_Lyase"/>
</dbReference>
<reference evidence="3" key="1">
    <citation type="journal article" date="2020" name="Stud. Mycol.">
        <title>101 Dothideomycetes genomes: a test case for predicting lifestyles and emergence of pathogens.</title>
        <authorList>
            <person name="Haridas S."/>
            <person name="Albert R."/>
            <person name="Binder M."/>
            <person name="Bloem J."/>
            <person name="Labutti K."/>
            <person name="Salamov A."/>
            <person name="Andreopoulos B."/>
            <person name="Baker S."/>
            <person name="Barry K."/>
            <person name="Bills G."/>
            <person name="Bluhm B."/>
            <person name="Cannon C."/>
            <person name="Castanera R."/>
            <person name="Culley D."/>
            <person name="Daum C."/>
            <person name="Ezra D."/>
            <person name="Gonzalez J."/>
            <person name="Henrissat B."/>
            <person name="Kuo A."/>
            <person name="Liang C."/>
            <person name="Lipzen A."/>
            <person name="Lutzoni F."/>
            <person name="Magnuson J."/>
            <person name="Mondo S."/>
            <person name="Nolan M."/>
            <person name="Ohm R."/>
            <person name="Pangilinan J."/>
            <person name="Park H.-J."/>
            <person name="Ramirez L."/>
            <person name="Alfaro M."/>
            <person name="Sun H."/>
            <person name="Tritt A."/>
            <person name="Yoshinaga Y."/>
            <person name="Zwiers L.-H."/>
            <person name="Turgeon B."/>
            <person name="Goodwin S."/>
            <person name="Spatafora J."/>
            <person name="Crous P."/>
            <person name="Grigoriev I."/>
        </authorList>
    </citation>
    <scope>NUCLEOTIDE SEQUENCE</scope>
    <source>
        <strain evidence="3">CBS 121410</strain>
    </source>
</reference>
<protein>
    <submittedName>
        <fullName evidence="3">Phenylalanine ammonia-lyase</fullName>
    </submittedName>
</protein>
<dbReference type="Gene3D" id="1.10.275.10">
    <property type="entry name" value="Fumarase/aspartase (N-terminal domain)"/>
    <property type="match status" value="1"/>
</dbReference>
<evidence type="ECO:0000313" key="3">
    <source>
        <dbReference type="EMBL" id="KAF2090130.1"/>
    </source>
</evidence>